<keyword evidence="3" id="KW-0808">Transferase</keyword>
<dbReference type="InterPro" id="IPR003730">
    <property type="entry name" value="Cu_polyphenol_OxRdtase"/>
</dbReference>
<proteinExistence type="inferred from homology"/>
<dbReference type="AlphaFoldDB" id="A0A0F5JUQ5"/>
<dbReference type="STRING" id="28092.WM40_22390"/>
<dbReference type="EMBL" id="LAQU01000038">
    <property type="protein sequence ID" value="KKB61578.1"/>
    <property type="molecule type" value="Genomic_DNA"/>
</dbReference>
<comment type="similarity">
    <text evidence="2 10">Belongs to the purine nucleoside phosphorylase YfiH/LACC1 family.</text>
</comment>
<evidence type="ECO:0000256" key="4">
    <source>
        <dbReference type="ARBA" id="ARBA00022723"/>
    </source>
</evidence>
<dbReference type="Pfam" id="PF02578">
    <property type="entry name" value="Cu-oxidase_4"/>
    <property type="match status" value="1"/>
</dbReference>
<dbReference type="PANTHER" id="PTHR30616">
    <property type="entry name" value="UNCHARACTERIZED PROTEIN YFIH"/>
    <property type="match status" value="1"/>
</dbReference>
<dbReference type="InterPro" id="IPR011324">
    <property type="entry name" value="Cytotoxic_necrot_fac-like_cat"/>
</dbReference>
<dbReference type="GO" id="GO:0016787">
    <property type="term" value="F:hydrolase activity"/>
    <property type="evidence" value="ECO:0007669"/>
    <property type="project" value="UniProtKB-KW"/>
</dbReference>
<protein>
    <recommendedName>
        <fullName evidence="10">Purine nucleoside phosphorylase</fullName>
    </recommendedName>
</protein>
<name>A0A0F5JUQ5_9BURK</name>
<dbReference type="PANTHER" id="PTHR30616:SF2">
    <property type="entry name" value="PURINE NUCLEOSIDE PHOSPHORYLASE LACC1"/>
    <property type="match status" value="1"/>
</dbReference>
<dbReference type="NCBIfam" id="TIGR00726">
    <property type="entry name" value="peptidoglycan editing factor PgeF"/>
    <property type="match status" value="1"/>
</dbReference>
<dbReference type="GO" id="GO:0017061">
    <property type="term" value="F:S-methyl-5-thioadenosine phosphorylase activity"/>
    <property type="evidence" value="ECO:0007669"/>
    <property type="project" value="UniProtKB-EC"/>
</dbReference>
<evidence type="ECO:0000256" key="6">
    <source>
        <dbReference type="ARBA" id="ARBA00022833"/>
    </source>
</evidence>
<evidence type="ECO:0000313" key="12">
    <source>
        <dbReference type="Proteomes" id="UP000033618"/>
    </source>
</evidence>
<sequence>MSDAPVVHAPWTDAFGGGAIVTTRHGGVGVAPFATLNLGHHVGDDPVAVTANRATVRHWIGGRRVAWLAQCHGDRVVDALLAADASDAGVPLQADAVITNAPGLACAVMVADCLPVLFRGMAGQVVGAAHAGWRGLCHGVLERTVEAMRQRANGMGPDVWQAWIGPAIGPTAFEVGREVRNAFLAAATVDERDATDAAFIPGPVAGKFLGDLPMLARLRLARVGVHDVSGGTICTVLDADRFFSYRREGRTGRFAALIWR</sequence>
<reference evidence="11 12" key="1">
    <citation type="submission" date="2015-03" db="EMBL/GenBank/DDBJ databases">
        <title>Draft Genome Sequence of Burkholderia andropogonis type strain ICMP2807, isolated from Sorghum bicolor.</title>
        <authorList>
            <person name="Lopes-Santos L."/>
            <person name="Castro D.B."/>
            <person name="Ottoboni L.M."/>
            <person name="Park D."/>
            <person name="Weirc B.S."/>
            <person name="Destefano S.A."/>
        </authorList>
    </citation>
    <scope>NUCLEOTIDE SEQUENCE [LARGE SCALE GENOMIC DNA]</scope>
    <source>
        <strain evidence="11 12">ICMP2807</strain>
    </source>
</reference>
<dbReference type="SUPFAM" id="SSF64438">
    <property type="entry name" value="CNF1/YfiH-like putative cysteine hydrolases"/>
    <property type="match status" value="1"/>
</dbReference>
<dbReference type="InterPro" id="IPR038371">
    <property type="entry name" value="Cu_polyphenol_OxRdtase_sf"/>
</dbReference>
<dbReference type="PATRIC" id="fig|28092.6.peg.5262"/>
<accession>A0A0F5JUQ5</accession>
<comment type="catalytic activity">
    <reaction evidence="9">
        <text>S-methyl-5'-thioadenosine + phosphate = 5-(methylsulfanyl)-alpha-D-ribose 1-phosphate + adenine</text>
        <dbReference type="Rhea" id="RHEA:11852"/>
        <dbReference type="ChEBI" id="CHEBI:16708"/>
        <dbReference type="ChEBI" id="CHEBI:17509"/>
        <dbReference type="ChEBI" id="CHEBI:43474"/>
        <dbReference type="ChEBI" id="CHEBI:58533"/>
        <dbReference type="EC" id="2.4.2.28"/>
    </reaction>
    <physiologicalReaction direction="left-to-right" evidence="9">
        <dbReference type="Rhea" id="RHEA:11853"/>
    </physiologicalReaction>
</comment>
<keyword evidence="12" id="KW-1185">Reference proteome</keyword>
<evidence type="ECO:0000256" key="2">
    <source>
        <dbReference type="ARBA" id="ARBA00007353"/>
    </source>
</evidence>
<dbReference type="GO" id="GO:0005507">
    <property type="term" value="F:copper ion binding"/>
    <property type="evidence" value="ECO:0007669"/>
    <property type="project" value="TreeGrafter"/>
</dbReference>
<evidence type="ECO:0000256" key="10">
    <source>
        <dbReference type="RuleBase" id="RU361274"/>
    </source>
</evidence>
<dbReference type="CDD" id="cd16833">
    <property type="entry name" value="YfiH"/>
    <property type="match status" value="1"/>
</dbReference>
<evidence type="ECO:0000256" key="5">
    <source>
        <dbReference type="ARBA" id="ARBA00022801"/>
    </source>
</evidence>
<evidence type="ECO:0000256" key="7">
    <source>
        <dbReference type="ARBA" id="ARBA00047989"/>
    </source>
</evidence>
<organism evidence="11 12">
    <name type="scientific">Robbsia andropogonis</name>
    <dbReference type="NCBI Taxonomy" id="28092"/>
    <lineage>
        <taxon>Bacteria</taxon>
        <taxon>Pseudomonadati</taxon>
        <taxon>Pseudomonadota</taxon>
        <taxon>Betaproteobacteria</taxon>
        <taxon>Burkholderiales</taxon>
        <taxon>Burkholderiaceae</taxon>
        <taxon>Robbsia</taxon>
    </lineage>
</organism>
<evidence type="ECO:0000256" key="9">
    <source>
        <dbReference type="ARBA" id="ARBA00049893"/>
    </source>
</evidence>
<evidence type="ECO:0000256" key="3">
    <source>
        <dbReference type="ARBA" id="ARBA00022679"/>
    </source>
</evidence>
<keyword evidence="6" id="KW-0862">Zinc</keyword>
<evidence type="ECO:0000313" key="11">
    <source>
        <dbReference type="EMBL" id="KKB61578.1"/>
    </source>
</evidence>
<keyword evidence="4" id="KW-0479">Metal-binding</keyword>
<evidence type="ECO:0000256" key="1">
    <source>
        <dbReference type="ARBA" id="ARBA00000553"/>
    </source>
</evidence>
<dbReference type="Proteomes" id="UP000033618">
    <property type="component" value="Unassembled WGS sequence"/>
</dbReference>
<dbReference type="Gene3D" id="3.60.140.10">
    <property type="entry name" value="CNF1/YfiH-like putative cysteine hydrolases"/>
    <property type="match status" value="1"/>
</dbReference>
<gene>
    <name evidence="11" type="ORF">WM40_22390</name>
</gene>
<comment type="catalytic activity">
    <reaction evidence="1">
        <text>inosine + phosphate = alpha-D-ribose 1-phosphate + hypoxanthine</text>
        <dbReference type="Rhea" id="RHEA:27646"/>
        <dbReference type="ChEBI" id="CHEBI:17368"/>
        <dbReference type="ChEBI" id="CHEBI:17596"/>
        <dbReference type="ChEBI" id="CHEBI:43474"/>
        <dbReference type="ChEBI" id="CHEBI:57720"/>
        <dbReference type="EC" id="2.4.2.1"/>
    </reaction>
    <physiologicalReaction direction="left-to-right" evidence="1">
        <dbReference type="Rhea" id="RHEA:27647"/>
    </physiologicalReaction>
</comment>
<comment type="catalytic activity">
    <reaction evidence="7">
        <text>adenosine + H2O + H(+) = inosine + NH4(+)</text>
        <dbReference type="Rhea" id="RHEA:24408"/>
        <dbReference type="ChEBI" id="CHEBI:15377"/>
        <dbReference type="ChEBI" id="CHEBI:15378"/>
        <dbReference type="ChEBI" id="CHEBI:16335"/>
        <dbReference type="ChEBI" id="CHEBI:17596"/>
        <dbReference type="ChEBI" id="CHEBI:28938"/>
        <dbReference type="EC" id="3.5.4.4"/>
    </reaction>
    <physiologicalReaction direction="left-to-right" evidence="7">
        <dbReference type="Rhea" id="RHEA:24409"/>
    </physiologicalReaction>
</comment>
<keyword evidence="5" id="KW-0378">Hydrolase</keyword>
<evidence type="ECO:0000256" key="8">
    <source>
        <dbReference type="ARBA" id="ARBA00048968"/>
    </source>
</evidence>
<comment type="caution">
    <text evidence="11">The sequence shown here is derived from an EMBL/GenBank/DDBJ whole genome shotgun (WGS) entry which is preliminary data.</text>
</comment>
<comment type="catalytic activity">
    <reaction evidence="8">
        <text>adenosine + phosphate = alpha-D-ribose 1-phosphate + adenine</text>
        <dbReference type="Rhea" id="RHEA:27642"/>
        <dbReference type="ChEBI" id="CHEBI:16335"/>
        <dbReference type="ChEBI" id="CHEBI:16708"/>
        <dbReference type="ChEBI" id="CHEBI:43474"/>
        <dbReference type="ChEBI" id="CHEBI:57720"/>
        <dbReference type="EC" id="2.4.2.1"/>
    </reaction>
    <physiologicalReaction direction="left-to-right" evidence="8">
        <dbReference type="Rhea" id="RHEA:27643"/>
    </physiologicalReaction>
</comment>